<name>A0A5E4Q5K1_9NEOP</name>
<keyword evidence="2" id="KW-1185">Reference proteome</keyword>
<dbReference type="EMBL" id="FZQP02001448">
    <property type="protein sequence ID" value="VVC92850.1"/>
    <property type="molecule type" value="Genomic_DNA"/>
</dbReference>
<evidence type="ECO:0000313" key="1">
    <source>
        <dbReference type="EMBL" id="VVC92850.1"/>
    </source>
</evidence>
<reference evidence="1 2" key="1">
    <citation type="submission" date="2017-07" db="EMBL/GenBank/DDBJ databases">
        <authorList>
            <person name="Talla V."/>
            <person name="Backstrom N."/>
        </authorList>
    </citation>
    <scope>NUCLEOTIDE SEQUENCE [LARGE SCALE GENOMIC DNA]</scope>
</reference>
<proteinExistence type="predicted"/>
<accession>A0A5E4Q5K1</accession>
<dbReference type="Proteomes" id="UP000324832">
    <property type="component" value="Unassembled WGS sequence"/>
</dbReference>
<organism evidence="1 2">
    <name type="scientific">Leptidea sinapis</name>
    <dbReference type="NCBI Taxonomy" id="189913"/>
    <lineage>
        <taxon>Eukaryota</taxon>
        <taxon>Metazoa</taxon>
        <taxon>Ecdysozoa</taxon>
        <taxon>Arthropoda</taxon>
        <taxon>Hexapoda</taxon>
        <taxon>Insecta</taxon>
        <taxon>Pterygota</taxon>
        <taxon>Neoptera</taxon>
        <taxon>Endopterygota</taxon>
        <taxon>Lepidoptera</taxon>
        <taxon>Glossata</taxon>
        <taxon>Ditrysia</taxon>
        <taxon>Papilionoidea</taxon>
        <taxon>Pieridae</taxon>
        <taxon>Dismorphiinae</taxon>
        <taxon>Leptidea</taxon>
    </lineage>
</organism>
<dbReference type="AlphaFoldDB" id="A0A5E4Q5K1"/>
<gene>
    <name evidence="1" type="ORF">LSINAPIS_LOCUS5194</name>
</gene>
<evidence type="ECO:0000313" key="2">
    <source>
        <dbReference type="Proteomes" id="UP000324832"/>
    </source>
</evidence>
<sequence length="158" mass="18446">MPMNDKLVSEGAPIGLIFNLILEIKCICNNTSIQKHGHHKLKIGELNKVIHYFYENALYRNREAEVTLKKKIENHLSNKWFAKDNRLCIKGRIARADLSWLYDVTPPAHAQYSNSEQKRLELSYSVHGETCLRINFTGISVRIFIVHYQFLYSIQEIQ</sequence>
<protein>
    <submittedName>
        <fullName evidence="1">Uncharacterized protein</fullName>
    </submittedName>
</protein>